<evidence type="ECO:0000256" key="8">
    <source>
        <dbReference type="SAM" id="MobiDB-lite"/>
    </source>
</evidence>
<reference evidence="10" key="1">
    <citation type="submission" date="2021-01" db="EMBL/GenBank/DDBJ databases">
        <title>Adiantum capillus-veneris genome.</title>
        <authorList>
            <person name="Fang Y."/>
            <person name="Liao Q."/>
        </authorList>
    </citation>
    <scope>NUCLEOTIDE SEQUENCE</scope>
    <source>
        <strain evidence="10">H3</strain>
        <tissue evidence="10">Leaf</tissue>
    </source>
</reference>
<feature type="domain" description="C2H2-type" evidence="9">
    <location>
        <begin position="48"/>
        <end position="70"/>
    </location>
</feature>
<sequence>MSNLSNEGALPPINVSVAKKKRNLPGRPDPDAEVIALSPRSLLTTNRFVCEICNKGFQRDQNLQLHRRGHNLPWRLKQKENHEYRKKVYICPELNCVHHDPARALGDLTGIKKHFSRKHGEKKWKCDKCSKRYAVQSDWKAHQKTCGTKEYRCDCGTLFSRKDSFITHRAFCDVLENGKDPPCNDDQSQKPAASPDDTGIDNAMEDTSAAMDTAASPVSQVSGDVLASSDFVKPNAAEKVSDPAIPEGGIASLSSKWMPGGIGAKSNGPSQGPGLSLCLGTGLGPGPPSGLQVTGTQNAPVPPFRYPSPKDSNKLAFSQVAGSESQISSKHVPSIGAMGMLASLFSSSAHRQSGVDSSDSIAHAFSIGDHDHCTLSAGLSSSAHDPRNAYGPSKTYLHSASAATSATALLQKAAELGAKASNPSVLQRYGIGGIDHSVSRSVQGMPRESPWASFGNNLSGSMSIPFKAKRAEDVSKRAELFATSSKSDSMHAVMGSSECVRLPGSTLPSISFQAGPSGSSSTVLKHERTTGEGNLGSMQSFGDQVEYAQQNGSGFQRGHGERRMVDFLGVGSSSGTILGKNNAGMGQILSHRDLASITSLTAGIKVQKRFHYPDSRVG</sequence>
<evidence type="ECO:0000256" key="6">
    <source>
        <dbReference type="ARBA" id="ARBA00023163"/>
    </source>
</evidence>
<dbReference type="FunFam" id="3.30.160.60:FF:000554">
    <property type="entry name" value="protein indeterminate-domain 12-like"/>
    <property type="match status" value="1"/>
</dbReference>
<comment type="caution">
    <text evidence="10">The sequence shown here is derived from an EMBL/GenBank/DDBJ whole genome shotgun (WGS) entry which is preliminary data.</text>
</comment>
<proteinExistence type="predicted"/>
<dbReference type="InterPro" id="IPR031140">
    <property type="entry name" value="IDD1-16"/>
</dbReference>
<keyword evidence="1" id="KW-0479">Metal-binding</keyword>
<dbReference type="PANTHER" id="PTHR10593">
    <property type="entry name" value="SERINE/THREONINE-PROTEIN KINASE RIO"/>
    <property type="match status" value="1"/>
</dbReference>
<dbReference type="OrthoDB" id="6354171at2759"/>
<keyword evidence="5" id="KW-0805">Transcription regulation</keyword>
<dbReference type="SMART" id="SM00355">
    <property type="entry name" value="ZnF_C2H2"/>
    <property type="match status" value="3"/>
</dbReference>
<evidence type="ECO:0000256" key="7">
    <source>
        <dbReference type="PROSITE-ProRule" id="PRU00042"/>
    </source>
</evidence>
<evidence type="ECO:0000256" key="4">
    <source>
        <dbReference type="ARBA" id="ARBA00022833"/>
    </source>
</evidence>
<dbReference type="InterPro" id="IPR013087">
    <property type="entry name" value="Znf_C2H2_type"/>
</dbReference>
<name>A0A9D4ZBJ5_ADICA</name>
<feature type="region of interest" description="Disordered" evidence="8">
    <location>
        <begin position="180"/>
        <end position="203"/>
    </location>
</feature>
<dbReference type="PROSITE" id="PS50157">
    <property type="entry name" value="ZINC_FINGER_C2H2_2"/>
    <property type="match status" value="1"/>
</dbReference>
<dbReference type="SUPFAM" id="SSF57667">
    <property type="entry name" value="beta-beta-alpha zinc fingers"/>
    <property type="match status" value="1"/>
</dbReference>
<dbReference type="PANTHER" id="PTHR10593:SF211">
    <property type="entry name" value="C2H2-TYPE DOMAIN-CONTAINING PROTEIN"/>
    <property type="match status" value="1"/>
</dbReference>
<evidence type="ECO:0000313" key="10">
    <source>
        <dbReference type="EMBL" id="KAI5069503.1"/>
    </source>
</evidence>
<dbReference type="GO" id="GO:0008270">
    <property type="term" value="F:zinc ion binding"/>
    <property type="evidence" value="ECO:0007669"/>
    <property type="project" value="UniProtKB-KW"/>
</dbReference>
<evidence type="ECO:0000256" key="2">
    <source>
        <dbReference type="ARBA" id="ARBA00022737"/>
    </source>
</evidence>
<dbReference type="FunFam" id="3.30.160.60:FF:000131">
    <property type="entry name" value="protein indeterminate-domain 5, chloroplastic-like"/>
    <property type="match status" value="1"/>
</dbReference>
<dbReference type="InterPro" id="IPR036236">
    <property type="entry name" value="Znf_C2H2_sf"/>
</dbReference>
<evidence type="ECO:0000259" key="9">
    <source>
        <dbReference type="PROSITE" id="PS50157"/>
    </source>
</evidence>
<dbReference type="AlphaFoldDB" id="A0A9D4ZBJ5"/>
<accession>A0A9D4ZBJ5</accession>
<evidence type="ECO:0000256" key="1">
    <source>
        <dbReference type="ARBA" id="ARBA00022723"/>
    </source>
</evidence>
<protein>
    <recommendedName>
        <fullName evidence="9">C2H2-type domain-containing protein</fullName>
    </recommendedName>
</protein>
<dbReference type="Pfam" id="PF00096">
    <property type="entry name" value="zf-C2H2"/>
    <property type="match status" value="1"/>
</dbReference>
<dbReference type="Gene3D" id="3.30.160.60">
    <property type="entry name" value="Classic Zinc Finger"/>
    <property type="match status" value="2"/>
</dbReference>
<keyword evidence="11" id="KW-1185">Reference proteome</keyword>
<keyword evidence="6" id="KW-0804">Transcription</keyword>
<dbReference type="InterPro" id="IPR055185">
    <property type="entry name" value="C2CH-4th_BIRD-IDD"/>
</dbReference>
<dbReference type="GO" id="GO:0003700">
    <property type="term" value="F:DNA-binding transcription factor activity"/>
    <property type="evidence" value="ECO:0007669"/>
    <property type="project" value="TreeGrafter"/>
</dbReference>
<evidence type="ECO:0000256" key="3">
    <source>
        <dbReference type="ARBA" id="ARBA00022771"/>
    </source>
</evidence>
<keyword evidence="3 7" id="KW-0863">Zinc-finger</keyword>
<dbReference type="EMBL" id="JABFUD020000015">
    <property type="protein sequence ID" value="KAI5069503.1"/>
    <property type="molecule type" value="Genomic_DNA"/>
</dbReference>
<dbReference type="PROSITE" id="PS00028">
    <property type="entry name" value="ZINC_FINGER_C2H2_1"/>
    <property type="match status" value="1"/>
</dbReference>
<dbReference type="Pfam" id="PF22992">
    <property type="entry name" value="C2CH-4th_BIRD-IDD"/>
    <property type="match status" value="1"/>
</dbReference>
<dbReference type="Pfam" id="PF22995">
    <property type="entry name" value="C2CH-3rd_BIRD-IDD"/>
    <property type="match status" value="1"/>
</dbReference>
<dbReference type="InterPro" id="IPR055186">
    <property type="entry name" value="C2H2-2nd_BIRD-IDD"/>
</dbReference>
<keyword evidence="4" id="KW-0862">Zinc</keyword>
<dbReference type="Pfam" id="PF22996">
    <property type="entry name" value="C2H2-2nd_BIRD-IDD"/>
    <property type="match status" value="1"/>
</dbReference>
<dbReference type="InterPro" id="IPR055187">
    <property type="entry name" value="C2CH-3rd_BIRD-IDD"/>
</dbReference>
<dbReference type="Proteomes" id="UP000886520">
    <property type="component" value="Chromosome 15"/>
</dbReference>
<dbReference type="GO" id="GO:0005634">
    <property type="term" value="C:nucleus"/>
    <property type="evidence" value="ECO:0007669"/>
    <property type="project" value="TreeGrafter"/>
</dbReference>
<evidence type="ECO:0000256" key="5">
    <source>
        <dbReference type="ARBA" id="ARBA00023015"/>
    </source>
</evidence>
<organism evidence="10 11">
    <name type="scientific">Adiantum capillus-veneris</name>
    <name type="common">Maidenhair fern</name>
    <dbReference type="NCBI Taxonomy" id="13818"/>
    <lineage>
        <taxon>Eukaryota</taxon>
        <taxon>Viridiplantae</taxon>
        <taxon>Streptophyta</taxon>
        <taxon>Embryophyta</taxon>
        <taxon>Tracheophyta</taxon>
        <taxon>Polypodiopsida</taxon>
        <taxon>Polypodiidae</taxon>
        <taxon>Polypodiales</taxon>
        <taxon>Pteridineae</taxon>
        <taxon>Pteridaceae</taxon>
        <taxon>Vittarioideae</taxon>
        <taxon>Adiantum</taxon>
    </lineage>
</organism>
<feature type="region of interest" description="Disordered" evidence="8">
    <location>
        <begin position="263"/>
        <end position="319"/>
    </location>
</feature>
<keyword evidence="2" id="KW-0677">Repeat</keyword>
<gene>
    <name evidence="10" type="ORF">GOP47_0015804</name>
</gene>
<evidence type="ECO:0000313" key="11">
    <source>
        <dbReference type="Proteomes" id="UP000886520"/>
    </source>
</evidence>